<reference evidence="1 2" key="1">
    <citation type="submission" date="2023-03" db="EMBL/GenBank/DDBJ databases">
        <title>Bacillus Genome Sequencing.</title>
        <authorList>
            <person name="Dunlap C."/>
        </authorList>
    </citation>
    <scope>NUCLEOTIDE SEQUENCE [LARGE SCALE GENOMIC DNA]</scope>
    <source>
        <strain evidence="1 2">BD-533</strain>
    </source>
</reference>
<gene>
    <name evidence="1" type="ORF">P4I72_00655</name>
</gene>
<evidence type="ECO:0000313" key="2">
    <source>
        <dbReference type="Proteomes" id="UP001338137"/>
    </source>
</evidence>
<comment type="caution">
    <text evidence="1">The sequence shown here is derived from an EMBL/GenBank/DDBJ whole genome shotgun (WGS) entry which is preliminary data.</text>
</comment>
<sequence>MDNQERKFRIEQLKQKIKKEEHTNTLFDECIDALGNNTRIYSLNESIRIVAMLVVSFPFTKGGRIEWESVERKITIRDIDEVIQFNEFENENELLIIWDEMNLPVVQSTLQKIRSNIDDVEAVGFNTWIVNMEMNKIIEIHHEGEITIGFHNRE</sequence>
<dbReference type="Pfam" id="PF24172">
    <property type="entry name" value="CdiI_ImmP"/>
    <property type="match status" value="1"/>
</dbReference>
<organism evidence="1 2">
    <name type="scientific">Paenibacillus alba</name>
    <dbReference type="NCBI Taxonomy" id="1197127"/>
    <lineage>
        <taxon>Bacteria</taxon>
        <taxon>Bacillati</taxon>
        <taxon>Bacillota</taxon>
        <taxon>Bacilli</taxon>
        <taxon>Bacillales</taxon>
        <taxon>Paenibacillaceae</taxon>
        <taxon>Paenibacillus</taxon>
    </lineage>
</organism>
<dbReference type="InterPro" id="IPR049585">
    <property type="entry name" value="CdiI_EcoliA0-like"/>
</dbReference>
<name>A0ABU6FUT0_9BACL</name>
<keyword evidence="2" id="KW-1185">Reference proteome</keyword>
<accession>A0ABU6FUT0</accession>
<dbReference type="CDD" id="cd20693">
    <property type="entry name" value="CdiI_EcoliA0-like"/>
    <property type="match status" value="1"/>
</dbReference>
<proteinExistence type="predicted"/>
<evidence type="ECO:0000313" key="1">
    <source>
        <dbReference type="EMBL" id="MEC0225633.1"/>
    </source>
</evidence>
<dbReference type="EMBL" id="JARLKY010000002">
    <property type="protein sequence ID" value="MEC0225633.1"/>
    <property type="molecule type" value="Genomic_DNA"/>
</dbReference>
<dbReference type="RefSeq" id="WP_326070045.1">
    <property type="nucleotide sequence ID" value="NZ_JARLKY010000002.1"/>
</dbReference>
<protein>
    <submittedName>
        <fullName evidence="1">Uncharacterized protein</fullName>
    </submittedName>
</protein>
<dbReference type="Proteomes" id="UP001338137">
    <property type="component" value="Unassembled WGS sequence"/>
</dbReference>